<dbReference type="InterPro" id="IPR002758">
    <property type="entry name" value="Cation_antiport_E"/>
</dbReference>
<feature type="transmembrane region" description="Helical" evidence="7">
    <location>
        <begin position="6"/>
        <end position="29"/>
    </location>
</feature>
<dbReference type="PANTHER" id="PTHR34584:SF1">
    <property type="entry name" value="NA(+)_H(+) ANTIPORTER SUBUNIT E1"/>
    <property type="match status" value="1"/>
</dbReference>
<evidence type="ECO:0000256" key="4">
    <source>
        <dbReference type="ARBA" id="ARBA00022692"/>
    </source>
</evidence>
<dbReference type="EMBL" id="LNZA01000008">
    <property type="protein sequence ID" value="KTD71204.1"/>
    <property type="molecule type" value="Genomic_DNA"/>
</dbReference>
<keyword evidence="6 7" id="KW-0472">Membrane</keyword>
<evidence type="ECO:0000256" key="1">
    <source>
        <dbReference type="ARBA" id="ARBA00004651"/>
    </source>
</evidence>
<proteinExistence type="inferred from homology"/>
<evidence type="ECO:0000256" key="3">
    <source>
        <dbReference type="ARBA" id="ARBA00022475"/>
    </source>
</evidence>
<dbReference type="PANTHER" id="PTHR34584">
    <property type="entry name" value="NA(+)/H(+) ANTIPORTER SUBUNIT E1"/>
    <property type="match status" value="1"/>
</dbReference>
<keyword evidence="4 7" id="KW-0812">Transmembrane</keyword>
<name>A0A0W0ZQ66_9GAMM</name>
<keyword evidence="5 7" id="KW-1133">Transmembrane helix</keyword>
<evidence type="ECO:0000313" key="8">
    <source>
        <dbReference type="EMBL" id="KTD71204.1"/>
    </source>
</evidence>
<sequence length="112" mass="12751">MKTLFIKLILIIKFMLIFIWGILIANLRVAHDVITPRYRAKPGVIAIPLDCNTDIEIALLAVIISLTPGTLALDVSSDKKKLYIHAMFITDKDRLIADIKNYFEKPLMRILT</sequence>
<dbReference type="OrthoDB" id="9807187at2"/>
<dbReference type="PATRIC" id="fig|40335.7.peg.2739"/>
<reference evidence="8 9" key="1">
    <citation type="submission" date="2015-11" db="EMBL/GenBank/DDBJ databases">
        <title>Genomic analysis of 38 Legionella species identifies large and diverse effector repertoires.</title>
        <authorList>
            <person name="Burstein D."/>
            <person name="Amaro F."/>
            <person name="Zusman T."/>
            <person name="Lifshitz Z."/>
            <person name="Cohen O."/>
            <person name="Gilbert J.A."/>
            <person name="Pupko T."/>
            <person name="Shuman H.A."/>
            <person name="Segal G."/>
        </authorList>
    </citation>
    <scope>NUCLEOTIDE SEQUENCE [LARGE SCALE GENOMIC DNA]</scope>
    <source>
        <strain evidence="8 9">ATCC 49180</strain>
    </source>
</reference>
<evidence type="ECO:0000256" key="5">
    <source>
        <dbReference type="ARBA" id="ARBA00022989"/>
    </source>
</evidence>
<evidence type="ECO:0000313" key="9">
    <source>
        <dbReference type="Proteomes" id="UP000054693"/>
    </source>
</evidence>
<gene>
    <name evidence="8" type="primary">mrpE</name>
    <name evidence="8" type="ORF">Ltuc_2563</name>
</gene>
<keyword evidence="3" id="KW-1003">Cell membrane</keyword>
<dbReference type="RefSeq" id="WP_058521778.1">
    <property type="nucleotide sequence ID" value="NZ_CAAAIP010000002.1"/>
</dbReference>
<keyword evidence="9" id="KW-1185">Reference proteome</keyword>
<dbReference type="GO" id="GO:0008324">
    <property type="term" value="F:monoatomic cation transmembrane transporter activity"/>
    <property type="evidence" value="ECO:0007669"/>
    <property type="project" value="InterPro"/>
</dbReference>
<dbReference type="GO" id="GO:0005886">
    <property type="term" value="C:plasma membrane"/>
    <property type="evidence" value="ECO:0007669"/>
    <property type="project" value="UniProtKB-SubCell"/>
</dbReference>
<dbReference type="Proteomes" id="UP000054693">
    <property type="component" value="Unassembled WGS sequence"/>
</dbReference>
<accession>A0A0W0ZQ66</accession>
<evidence type="ECO:0000256" key="6">
    <source>
        <dbReference type="ARBA" id="ARBA00023136"/>
    </source>
</evidence>
<comment type="similarity">
    <text evidence="2">Belongs to the CPA3 antiporters (TC 2.A.63) subunit E family.</text>
</comment>
<organism evidence="8 9">
    <name type="scientific">Legionella tucsonensis</name>
    <dbReference type="NCBI Taxonomy" id="40335"/>
    <lineage>
        <taxon>Bacteria</taxon>
        <taxon>Pseudomonadati</taxon>
        <taxon>Pseudomonadota</taxon>
        <taxon>Gammaproteobacteria</taxon>
        <taxon>Legionellales</taxon>
        <taxon>Legionellaceae</taxon>
        <taxon>Legionella</taxon>
    </lineage>
</organism>
<comment type="subcellular location">
    <subcellularLocation>
        <location evidence="1">Cell membrane</location>
        <topology evidence="1">Multi-pass membrane protein</topology>
    </subcellularLocation>
</comment>
<comment type="caution">
    <text evidence="8">The sequence shown here is derived from an EMBL/GenBank/DDBJ whole genome shotgun (WGS) entry which is preliminary data.</text>
</comment>
<dbReference type="STRING" id="40335.Ltuc_2563"/>
<evidence type="ECO:0000256" key="2">
    <source>
        <dbReference type="ARBA" id="ARBA00006228"/>
    </source>
</evidence>
<evidence type="ECO:0000256" key="7">
    <source>
        <dbReference type="SAM" id="Phobius"/>
    </source>
</evidence>
<dbReference type="AlphaFoldDB" id="A0A0W0ZQ66"/>
<protein>
    <submittedName>
        <fullName evidence="8">Na(+)/H(+) antiporter subunit E</fullName>
    </submittedName>
</protein>
<dbReference type="Pfam" id="PF01899">
    <property type="entry name" value="MNHE"/>
    <property type="match status" value="1"/>
</dbReference>